<dbReference type="SUPFAM" id="SSF56672">
    <property type="entry name" value="DNA/RNA polymerases"/>
    <property type="match status" value="1"/>
</dbReference>
<dbReference type="PANTHER" id="PTHR34072:SF52">
    <property type="entry name" value="RIBONUCLEASE H"/>
    <property type="match status" value="1"/>
</dbReference>
<dbReference type="EMBL" id="BQNB010017343">
    <property type="protein sequence ID" value="GJT62072.1"/>
    <property type="molecule type" value="Genomic_DNA"/>
</dbReference>
<keyword evidence="4" id="KW-0255">Endonuclease</keyword>
<evidence type="ECO:0000256" key="2">
    <source>
        <dbReference type="ARBA" id="ARBA00022695"/>
    </source>
</evidence>
<dbReference type="Gene3D" id="3.30.420.10">
    <property type="entry name" value="Ribonuclease H-like superfamily/Ribonuclease H"/>
    <property type="match status" value="1"/>
</dbReference>
<gene>
    <name evidence="8" type="ORF">Tco_1005605</name>
</gene>
<evidence type="ECO:0000256" key="1">
    <source>
        <dbReference type="ARBA" id="ARBA00022679"/>
    </source>
</evidence>
<comment type="caution">
    <text evidence="8">The sequence shown here is derived from an EMBL/GenBank/DDBJ whole genome shotgun (WGS) entry which is preliminary data.</text>
</comment>
<keyword evidence="2" id="KW-0548">Nucleotidyltransferase</keyword>
<accession>A0ABQ5FFM0</accession>
<dbReference type="Pfam" id="PF17917">
    <property type="entry name" value="RT_RNaseH"/>
    <property type="match status" value="1"/>
</dbReference>
<keyword evidence="9" id="KW-1185">Reference proteome</keyword>
<dbReference type="PANTHER" id="PTHR34072">
    <property type="entry name" value="ENZYMATIC POLYPROTEIN-RELATED"/>
    <property type="match status" value="1"/>
</dbReference>
<sequence length="367" mass="43712">MTKLTQKKVKFDWGDKAEVAFQLIKQKLCSLGTVLMQREKVIAYASRQLKIHEKNYTTYDLELGAVVFALKIRRHYLYGTKCTMFTNHKSLQHILDQKELNMRQRCWLELLSDYDCEIHYHTGKANVVADALSRKEREPLRSEDVGGMLIENSKDLEKPRKEKLEPRADGTLSFQKAMGTRLDMSTAYHPETDGQSERTIQTLEDMLRRLRDRTWNGLERHLPDYIRIFIQPYPLDEIHIDDKLRFVKEPVEIIDREVKLLKRSRIPIIKVQWNSRRGPEFTWEREDQFRKKWNECYDNEDELQSFRHKARQQDKVYDEREESCWILHLCSGIFYLKGHEGVMNEVPDGAAIFASSYWLRNSDMYRV</sequence>
<protein>
    <submittedName>
        <fullName evidence="8">Reverse transcriptase domain-containing protein</fullName>
    </submittedName>
</protein>
<dbReference type="SUPFAM" id="SSF53098">
    <property type="entry name" value="Ribonuclease H-like"/>
    <property type="match status" value="1"/>
</dbReference>
<reference evidence="8" key="2">
    <citation type="submission" date="2022-01" db="EMBL/GenBank/DDBJ databases">
        <authorList>
            <person name="Yamashiro T."/>
            <person name="Shiraishi A."/>
            <person name="Satake H."/>
            <person name="Nakayama K."/>
        </authorList>
    </citation>
    <scope>NUCLEOTIDE SEQUENCE</scope>
</reference>
<dbReference type="InterPro" id="IPR043502">
    <property type="entry name" value="DNA/RNA_pol_sf"/>
</dbReference>
<evidence type="ECO:0000259" key="7">
    <source>
        <dbReference type="Pfam" id="PF17917"/>
    </source>
</evidence>
<keyword evidence="3" id="KW-0540">Nuclease</keyword>
<evidence type="ECO:0000256" key="5">
    <source>
        <dbReference type="ARBA" id="ARBA00022801"/>
    </source>
</evidence>
<keyword evidence="5" id="KW-0378">Hydrolase</keyword>
<dbReference type="InterPro" id="IPR012337">
    <property type="entry name" value="RNaseH-like_sf"/>
</dbReference>
<reference evidence="8" key="1">
    <citation type="journal article" date="2022" name="Int. J. Mol. Sci.">
        <title>Draft Genome of Tanacetum Coccineum: Genomic Comparison of Closely Related Tanacetum-Family Plants.</title>
        <authorList>
            <person name="Yamashiro T."/>
            <person name="Shiraishi A."/>
            <person name="Nakayama K."/>
            <person name="Satake H."/>
        </authorList>
    </citation>
    <scope>NUCLEOTIDE SEQUENCE</scope>
</reference>
<organism evidence="8 9">
    <name type="scientific">Tanacetum coccineum</name>
    <dbReference type="NCBI Taxonomy" id="301880"/>
    <lineage>
        <taxon>Eukaryota</taxon>
        <taxon>Viridiplantae</taxon>
        <taxon>Streptophyta</taxon>
        <taxon>Embryophyta</taxon>
        <taxon>Tracheophyta</taxon>
        <taxon>Spermatophyta</taxon>
        <taxon>Magnoliopsida</taxon>
        <taxon>eudicotyledons</taxon>
        <taxon>Gunneridae</taxon>
        <taxon>Pentapetalae</taxon>
        <taxon>asterids</taxon>
        <taxon>campanulids</taxon>
        <taxon>Asterales</taxon>
        <taxon>Asteraceae</taxon>
        <taxon>Asteroideae</taxon>
        <taxon>Anthemideae</taxon>
        <taxon>Anthemidinae</taxon>
        <taxon>Tanacetum</taxon>
    </lineage>
</organism>
<feature type="domain" description="Reverse transcriptase RNase H-like" evidence="7">
    <location>
        <begin position="30"/>
        <end position="114"/>
    </location>
</feature>
<dbReference type="CDD" id="cd09274">
    <property type="entry name" value="RNase_HI_RT_Ty3"/>
    <property type="match status" value="1"/>
</dbReference>
<evidence type="ECO:0000256" key="3">
    <source>
        <dbReference type="ARBA" id="ARBA00022722"/>
    </source>
</evidence>
<evidence type="ECO:0000313" key="8">
    <source>
        <dbReference type="EMBL" id="GJT62072.1"/>
    </source>
</evidence>
<evidence type="ECO:0000313" key="9">
    <source>
        <dbReference type="Proteomes" id="UP001151760"/>
    </source>
</evidence>
<name>A0ABQ5FFM0_9ASTR</name>
<evidence type="ECO:0000256" key="6">
    <source>
        <dbReference type="ARBA" id="ARBA00022918"/>
    </source>
</evidence>
<dbReference type="InterPro" id="IPR041373">
    <property type="entry name" value="RT_RNaseH"/>
</dbReference>
<keyword evidence="6 8" id="KW-0695">RNA-directed DNA polymerase</keyword>
<keyword evidence="1" id="KW-0808">Transferase</keyword>
<evidence type="ECO:0000256" key="4">
    <source>
        <dbReference type="ARBA" id="ARBA00022759"/>
    </source>
</evidence>
<dbReference type="Proteomes" id="UP001151760">
    <property type="component" value="Unassembled WGS sequence"/>
</dbReference>
<proteinExistence type="predicted"/>
<dbReference type="InterPro" id="IPR036397">
    <property type="entry name" value="RNaseH_sf"/>
</dbReference>
<dbReference type="GO" id="GO:0003964">
    <property type="term" value="F:RNA-directed DNA polymerase activity"/>
    <property type="evidence" value="ECO:0007669"/>
    <property type="project" value="UniProtKB-KW"/>
</dbReference>